<proteinExistence type="predicted"/>
<dbReference type="Proteomes" id="UP000276603">
    <property type="component" value="Unassembled WGS sequence"/>
</dbReference>
<organism evidence="1 2">
    <name type="scientific">Ulvibacterium marinum</name>
    <dbReference type="NCBI Taxonomy" id="2419782"/>
    <lineage>
        <taxon>Bacteria</taxon>
        <taxon>Pseudomonadati</taxon>
        <taxon>Bacteroidota</taxon>
        <taxon>Flavobacteriia</taxon>
        <taxon>Flavobacteriales</taxon>
        <taxon>Flavobacteriaceae</taxon>
        <taxon>Ulvibacterium</taxon>
    </lineage>
</organism>
<dbReference type="AlphaFoldDB" id="A0A3B0CBR8"/>
<comment type="caution">
    <text evidence="1">The sequence shown here is derived from an EMBL/GenBank/DDBJ whole genome shotgun (WGS) entry which is preliminary data.</text>
</comment>
<dbReference type="EMBL" id="RBCJ01000001">
    <property type="protein sequence ID" value="RKN83353.1"/>
    <property type="molecule type" value="Genomic_DNA"/>
</dbReference>
<evidence type="ECO:0000313" key="2">
    <source>
        <dbReference type="Proteomes" id="UP000276603"/>
    </source>
</evidence>
<evidence type="ECO:0000313" key="1">
    <source>
        <dbReference type="EMBL" id="RKN83353.1"/>
    </source>
</evidence>
<gene>
    <name evidence="1" type="ORF">D7Z94_05885</name>
</gene>
<name>A0A3B0CBR8_9FLAO</name>
<dbReference type="RefSeq" id="WP_120710560.1">
    <property type="nucleotide sequence ID" value="NZ_RBCJ01000001.1"/>
</dbReference>
<reference evidence="1 2" key="1">
    <citation type="submission" date="2018-10" db="EMBL/GenBank/DDBJ databases">
        <title>Ulvibacterium marinum gen. nov., sp. nov., a novel marine bacterium of the family Flavobacteriaceae, isolated from a culture of the green alga Ulva prolifera.</title>
        <authorList>
            <person name="Zhang Z."/>
        </authorList>
    </citation>
    <scope>NUCLEOTIDE SEQUENCE [LARGE SCALE GENOMIC DNA]</scope>
    <source>
        <strain evidence="1 2">CCMM003</strain>
    </source>
</reference>
<keyword evidence="2" id="KW-1185">Reference proteome</keyword>
<sequence>MDASVLDKLSEIENSKYLKVDNENSWESNKDTFIATSTFYFNDDTKEPCYRIEKHVRKSDNKLIWLDIEDFKTGKRLTTGI</sequence>
<protein>
    <submittedName>
        <fullName evidence="1">Uncharacterized protein</fullName>
    </submittedName>
</protein>
<accession>A0A3B0CBR8</accession>